<dbReference type="Proteomes" id="UP000198816">
    <property type="component" value="Unassembled WGS sequence"/>
</dbReference>
<reference evidence="11" key="1">
    <citation type="submission" date="2016-10" db="EMBL/GenBank/DDBJ databases">
        <authorList>
            <person name="Varghese N."/>
            <person name="Submissions S."/>
        </authorList>
    </citation>
    <scope>NUCLEOTIDE SEQUENCE [LARGE SCALE GENOMIC DNA]</scope>
    <source>
        <strain evidence="11">DSM 217</strain>
    </source>
</reference>
<feature type="transmembrane region" description="Helical" evidence="8">
    <location>
        <begin position="383"/>
        <end position="404"/>
    </location>
</feature>
<accession>A0A1H2T3I2</accession>
<evidence type="ECO:0000256" key="2">
    <source>
        <dbReference type="ARBA" id="ARBA00009843"/>
    </source>
</evidence>
<dbReference type="PANTHER" id="PTHR43302:SF5">
    <property type="entry name" value="TRANSPORTER ARSB-RELATED"/>
    <property type="match status" value="1"/>
</dbReference>
<dbReference type="STRING" id="1058.SAMN05421783_103272"/>
<feature type="transmembrane region" description="Helical" evidence="8">
    <location>
        <begin position="95"/>
        <end position="124"/>
    </location>
</feature>
<dbReference type="RefSeq" id="WP_217633658.1">
    <property type="nucleotide sequence ID" value="NZ_FNNZ01000003.1"/>
</dbReference>
<keyword evidence="6 8" id="KW-1133">Transmembrane helix</keyword>
<keyword evidence="3" id="KW-0813">Transport</keyword>
<evidence type="ECO:0000313" key="10">
    <source>
        <dbReference type="EMBL" id="SDW38265.1"/>
    </source>
</evidence>
<evidence type="ECO:0000256" key="7">
    <source>
        <dbReference type="ARBA" id="ARBA00023136"/>
    </source>
</evidence>
<name>A0A1H2T3I2_THIRO</name>
<dbReference type="GO" id="GO:0015105">
    <property type="term" value="F:arsenite transmembrane transporter activity"/>
    <property type="evidence" value="ECO:0007669"/>
    <property type="project" value="InterPro"/>
</dbReference>
<keyword evidence="7 8" id="KW-0472">Membrane</keyword>
<feature type="domain" description="Citrate transporter-like" evidence="9">
    <location>
        <begin position="26"/>
        <end position="338"/>
    </location>
</feature>
<dbReference type="PRINTS" id="PR00758">
    <property type="entry name" value="ARSENICPUMP"/>
</dbReference>
<evidence type="ECO:0000256" key="6">
    <source>
        <dbReference type="ARBA" id="ARBA00022989"/>
    </source>
</evidence>
<feature type="transmembrane region" description="Helical" evidence="8">
    <location>
        <begin position="246"/>
        <end position="266"/>
    </location>
</feature>
<proteinExistence type="inferred from homology"/>
<sequence>MDHLPLWTLGGVLALIAARNLARIPLAIWQIMGLGALLVLLTGAIAPQTAWQAIDWEVIGFLFGVFVLGHALVESGWLGAMSARLLGRITGADTLLIAVIFAAAIGSAFLMNDTLAVIGTPIALALARDHRLPPALLLLALAFGVTIGSVMSPIGNPQNLLIALHGGIQNPFVDFMHALGPPTLLNLLIAYTVLRLAFWRHIHGETLVHLPAIIDNPQLARLASLSLGLLVLMVAVRIALSFVAPQLAFPLVVIALVAAAPLLLFSPHRVALLRGIDWHTLVFFAAMFILMRSVWDTGLLQSWIPADPIGLGEVFGAGVLGSQLVSNVPLVSLALPLLPPERPDLLMALAAGSTIAGNLTLIGAASNIIIVQAAERRGAHLGFWIFFAVGAPLTLLNLAVYWAWLGMMA</sequence>
<feature type="transmembrane region" description="Helical" evidence="8">
    <location>
        <begin position="58"/>
        <end position="83"/>
    </location>
</feature>
<feature type="transmembrane region" description="Helical" evidence="8">
    <location>
        <begin position="219"/>
        <end position="240"/>
    </location>
</feature>
<comment type="similarity">
    <text evidence="2">Belongs to the CitM (TC 2.A.11) transporter family.</text>
</comment>
<comment type="subcellular location">
    <subcellularLocation>
        <location evidence="1">Cell membrane</location>
        <topology evidence="1">Multi-pass membrane protein</topology>
    </subcellularLocation>
</comment>
<dbReference type="PANTHER" id="PTHR43302">
    <property type="entry name" value="TRANSPORTER ARSB-RELATED"/>
    <property type="match status" value="1"/>
</dbReference>
<evidence type="ECO:0000256" key="5">
    <source>
        <dbReference type="ARBA" id="ARBA00022692"/>
    </source>
</evidence>
<evidence type="ECO:0000259" key="9">
    <source>
        <dbReference type="Pfam" id="PF03600"/>
    </source>
</evidence>
<feature type="transmembrane region" description="Helical" evidence="8">
    <location>
        <begin position="136"/>
        <end position="155"/>
    </location>
</feature>
<dbReference type="InterPro" id="IPR004680">
    <property type="entry name" value="Cit_transptr-like_dom"/>
</dbReference>
<feature type="transmembrane region" description="Helical" evidence="8">
    <location>
        <begin position="345"/>
        <end position="371"/>
    </location>
</feature>
<dbReference type="Pfam" id="PF03600">
    <property type="entry name" value="CitMHS"/>
    <property type="match status" value="1"/>
</dbReference>
<evidence type="ECO:0000256" key="4">
    <source>
        <dbReference type="ARBA" id="ARBA00022475"/>
    </source>
</evidence>
<dbReference type="InterPro" id="IPR000802">
    <property type="entry name" value="Arsenical_pump_ArsB"/>
</dbReference>
<dbReference type="EMBL" id="FNNZ01000003">
    <property type="protein sequence ID" value="SDW38265.1"/>
    <property type="molecule type" value="Genomic_DNA"/>
</dbReference>
<keyword evidence="11" id="KW-1185">Reference proteome</keyword>
<evidence type="ECO:0000256" key="1">
    <source>
        <dbReference type="ARBA" id="ARBA00004651"/>
    </source>
</evidence>
<keyword evidence="4" id="KW-1003">Cell membrane</keyword>
<evidence type="ECO:0000256" key="3">
    <source>
        <dbReference type="ARBA" id="ARBA00022448"/>
    </source>
</evidence>
<feature type="transmembrane region" description="Helical" evidence="8">
    <location>
        <begin position="28"/>
        <end position="46"/>
    </location>
</feature>
<keyword evidence="5 8" id="KW-0812">Transmembrane</keyword>
<evidence type="ECO:0000256" key="8">
    <source>
        <dbReference type="SAM" id="Phobius"/>
    </source>
</evidence>
<evidence type="ECO:0000313" key="11">
    <source>
        <dbReference type="Proteomes" id="UP000198816"/>
    </source>
</evidence>
<protein>
    <submittedName>
        <fullName evidence="10">Transporter, YbiR family</fullName>
    </submittedName>
</protein>
<gene>
    <name evidence="10" type="ORF">SAMN05421783_103272</name>
</gene>
<dbReference type="AlphaFoldDB" id="A0A1H2T3I2"/>
<organism evidence="10 11">
    <name type="scientific">Thiocapsa roseopersicina</name>
    <dbReference type="NCBI Taxonomy" id="1058"/>
    <lineage>
        <taxon>Bacteria</taxon>
        <taxon>Pseudomonadati</taxon>
        <taxon>Pseudomonadota</taxon>
        <taxon>Gammaproteobacteria</taxon>
        <taxon>Chromatiales</taxon>
        <taxon>Chromatiaceae</taxon>
        <taxon>Thiocapsa</taxon>
    </lineage>
</organism>
<feature type="transmembrane region" description="Helical" evidence="8">
    <location>
        <begin position="278"/>
        <end position="295"/>
    </location>
</feature>
<dbReference type="GO" id="GO:0005886">
    <property type="term" value="C:plasma membrane"/>
    <property type="evidence" value="ECO:0007669"/>
    <property type="project" value="UniProtKB-SubCell"/>
</dbReference>
<feature type="transmembrane region" description="Helical" evidence="8">
    <location>
        <begin position="175"/>
        <end position="198"/>
    </location>
</feature>